<proteinExistence type="predicted"/>
<keyword evidence="2" id="KW-1185">Reference proteome</keyword>
<protein>
    <submittedName>
        <fullName evidence="1">Uncharacterized protein</fullName>
    </submittedName>
</protein>
<evidence type="ECO:0000313" key="2">
    <source>
        <dbReference type="Proteomes" id="UP000320055"/>
    </source>
</evidence>
<dbReference type="AlphaFoldDB" id="A0A563VJE6"/>
<gene>
    <name evidence="1" type="ORF">H1P_110008</name>
</gene>
<dbReference type="OrthoDB" id="582809at2"/>
<sequence>MNLPATANPPHLLNFELGTITFTRIASHIYDLSLSNRDRNFHFLGRIEQKSDRLWAVTYIDCQTCMPEYFDNWQQATLFLAKLVLNC</sequence>
<organism evidence="1 2">
    <name type="scientific">Hyella patelloides LEGE 07179</name>
    <dbReference type="NCBI Taxonomy" id="945734"/>
    <lineage>
        <taxon>Bacteria</taxon>
        <taxon>Bacillati</taxon>
        <taxon>Cyanobacteriota</taxon>
        <taxon>Cyanophyceae</taxon>
        <taxon>Pleurocapsales</taxon>
        <taxon>Hyellaceae</taxon>
        <taxon>Hyella</taxon>
    </lineage>
</organism>
<dbReference type="RefSeq" id="WP_144863790.1">
    <property type="nucleotide sequence ID" value="NZ_LR213774.1"/>
</dbReference>
<name>A0A563VJE6_9CYAN</name>
<reference evidence="1 2" key="1">
    <citation type="submission" date="2019-01" db="EMBL/GenBank/DDBJ databases">
        <authorList>
            <person name="Brito A."/>
        </authorList>
    </citation>
    <scope>NUCLEOTIDE SEQUENCE [LARGE SCALE GENOMIC DNA]</scope>
    <source>
        <strain evidence="1">1</strain>
    </source>
</reference>
<accession>A0A563VJE6</accession>
<evidence type="ECO:0000313" key="1">
    <source>
        <dbReference type="EMBL" id="VEP11558.1"/>
    </source>
</evidence>
<dbReference type="EMBL" id="CAACVJ010000013">
    <property type="protein sequence ID" value="VEP11558.1"/>
    <property type="molecule type" value="Genomic_DNA"/>
</dbReference>
<dbReference type="Proteomes" id="UP000320055">
    <property type="component" value="Unassembled WGS sequence"/>
</dbReference>